<feature type="transmembrane region" description="Helical" evidence="1">
    <location>
        <begin position="91"/>
        <end position="112"/>
    </location>
</feature>
<proteinExistence type="predicted"/>
<dbReference type="AlphaFoldDB" id="A0A1H3Z2Z8"/>
<reference evidence="2 3" key="1">
    <citation type="submission" date="2016-10" db="EMBL/GenBank/DDBJ databases">
        <authorList>
            <person name="de Groot N.N."/>
        </authorList>
    </citation>
    <scope>NUCLEOTIDE SEQUENCE [LARGE SCALE GENOMIC DNA]</scope>
    <source>
        <strain evidence="2 3">CGMCC 1.8712</strain>
    </source>
</reference>
<dbReference type="EMBL" id="FNQT01000003">
    <property type="protein sequence ID" value="SEA18037.1"/>
    <property type="molecule type" value="Genomic_DNA"/>
</dbReference>
<protein>
    <submittedName>
        <fullName evidence="2">Uncharacterized protein</fullName>
    </submittedName>
</protein>
<evidence type="ECO:0000313" key="2">
    <source>
        <dbReference type="EMBL" id="SEA18037.1"/>
    </source>
</evidence>
<evidence type="ECO:0000313" key="3">
    <source>
        <dbReference type="Proteomes" id="UP000236755"/>
    </source>
</evidence>
<accession>A0A1H3Z2Z8</accession>
<dbReference type="Proteomes" id="UP000236755">
    <property type="component" value="Unassembled WGS sequence"/>
</dbReference>
<evidence type="ECO:0000256" key="1">
    <source>
        <dbReference type="SAM" id="Phobius"/>
    </source>
</evidence>
<feature type="transmembrane region" description="Helical" evidence="1">
    <location>
        <begin position="59"/>
        <end position="79"/>
    </location>
</feature>
<organism evidence="2 3">
    <name type="scientific">Haloplanus vescus</name>
    <dbReference type="NCBI Taxonomy" id="555874"/>
    <lineage>
        <taxon>Archaea</taxon>
        <taxon>Methanobacteriati</taxon>
        <taxon>Methanobacteriota</taxon>
        <taxon>Stenosarchaea group</taxon>
        <taxon>Halobacteria</taxon>
        <taxon>Halobacteriales</taxon>
        <taxon>Haloferacaceae</taxon>
        <taxon>Haloplanus</taxon>
    </lineage>
</organism>
<dbReference type="OrthoDB" id="351371at2157"/>
<gene>
    <name evidence="2" type="ORF">SAMN04488065_2116</name>
</gene>
<sequence length="122" mass="12927">MTDPDRRIVRFDLTIAASNVGVAGMLSTVAVATAWWWLTPLAALGSALLFAASDRSRNGLWALFGVGILGMAAIVWAVIATDSGARYLPPALLGVGVGYAVNRLLFGVVWSVPAVRRQRETS</sequence>
<dbReference type="RefSeq" id="WP_092634719.1">
    <property type="nucleotide sequence ID" value="NZ_FNQT01000003.1"/>
</dbReference>
<keyword evidence="1" id="KW-0472">Membrane</keyword>
<keyword evidence="3" id="KW-1185">Reference proteome</keyword>
<keyword evidence="1" id="KW-1133">Transmembrane helix</keyword>
<keyword evidence="1" id="KW-0812">Transmembrane</keyword>
<name>A0A1H3Z2Z8_9EURY</name>